<name>A0A3S8SC03_LACHE</name>
<gene>
    <name evidence="1" type="ORF">LH5_01014</name>
</gene>
<evidence type="ECO:0000313" key="2">
    <source>
        <dbReference type="Proteomes" id="UP000267945"/>
    </source>
</evidence>
<accession>A0A3S8SC03</accession>
<proteinExistence type="predicted"/>
<evidence type="ECO:0000313" key="1">
    <source>
        <dbReference type="EMBL" id="AZK91264.1"/>
    </source>
</evidence>
<dbReference type="Proteomes" id="UP000267945">
    <property type="component" value="Chromosome"/>
</dbReference>
<sequence length="48" mass="5833">MLAMMNERYQNNKALPFLGKFKLNYLLKPLKKEYPFFEKQRFFKLAGS</sequence>
<dbReference type="EMBL" id="CP019581">
    <property type="protein sequence ID" value="AZK91264.1"/>
    <property type="molecule type" value="Genomic_DNA"/>
</dbReference>
<reference evidence="1 2" key="1">
    <citation type="submission" date="2017-02" db="EMBL/GenBank/DDBJ databases">
        <title>Complete genome sequence of Lactobacillus helveticus.</title>
        <authorList>
            <person name="Kim J.F."/>
            <person name="Chung Y."/>
            <person name="Kwak M."/>
        </authorList>
    </citation>
    <scope>NUCLEOTIDE SEQUENCE [LARGE SCALE GENOMIC DNA]</scope>
    <source>
        <strain evidence="1 2">LH5</strain>
    </source>
</reference>
<protein>
    <submittedName>
        <fullName evidence="1">Uncharacterized protein</fullName>
    </submittedName>
</protein>
<dbReference type="AlphaFoldDB" id="A0A3S8SC03"/>
<organism evidence="1 2">
    <name type="scientific">Lactobacillus helveticus</name>
    <name type="common">Lactobacillus suntoryeus</name>
    <dbReference type="NCBI Taxonomy" id="1587"/>
    <lineage>
        <taxon>Bacteria</taxon>
        <taxon>Bacillati</taxon>
        <taxon>Bacillota</taxon>
        <taxon>Bacilli</taxon>
        <taxon>Lactobacillales</taxon>
        <taxon>Lactobacillaceae</taxon>
        <taxon>Lactobacillus</taxon>
    </lineage>
</organism>